<gene>
    <name evidence="1" type="ORF">OC842_002334</name>
</gene>
<comment type="caution">
    <text evidence="1">The sequence shown here is derived from an EMBL/GenBank/DDBJ whole genome shotgun (WGS) entry which is preliminary data.</text>
</comment>
<proteinExistence type="predicted"/>
<dbReference type="AlphaFoldDB" id="A0AAN6GI47"/>
<reference evidence="1" key="1">
    <citation type="journal article" date="2023" name="PhytoFront">
        <title>Draft Genome Resources of Seven Strains of Tilletia horrida, Causal Agent of Kernel Smut of Rice.</title>
        <authorList>
            <person name="Khanal S."/>
            <person name="Antony Babu S."/>
            <person name="Zhou X.G."/>
        </authorList>
    </citation>
    <scope>NUCLEOTIDE SEQUENCE</scope>
    <source>
        <strain evidence="1">TX3</strain>
    </source>
</reference>
<accession>A0AAN6GI47</accession>
<evidence type="ECO:0000313" key="2">
    <source>
        <dbReference type="Proteomes" id="UP001176521"/>
    </source>
</evidence>
<evidence type="ECO:0000313" key="1">
    <source>
        <dbReference type="EMBL" id="KAK0535356.1"/>
    </source>
</evidence>
<protein>
    <submittedName>
        <fullName evidence="1">Uncharacterized protein</fullName>
    </submittedName>
</protein>
<dbReference type="EMBL" id="JAPDMQ010000097">
    <property type="protein sequence ID" value="KAK0535356.1"/>
    <property type="molecule type" value="Genomic_DNA"/>
</dbReference>
<organism evidence="1 2">
    <name type="scientific">Tilletia horrida</name>
    <dbReference type="NCBI Taxonomy" id="155126"/>
    <lineage>
        <taxon>Eukaryota</taxon>
        <taxon>Fungi</taxon>
        <taxon>Dikarya</taxon>
        <taxon>Basidiomycota</taxon>
        <taxon>Ustilaginomycotina</taxon>
        <taxon>Exobasidiomycetes</taxon>
        <taxon>Tilletiales</taxon>
        <taxon>Tilletiaceae</taxon>
        <taxon>Tilletia</taxon>
    </lineage>
</organism>
<dbReference type="Proteomes" id="UP001176521">
    <property type="component" value="Unassembled WGS sequence"/>
</dbReference>
<name>A0AAN6GI47_9BASI</name>
<sequence>MLKKSIVLLALVGIVAAGWASNLFWFGVGQFVTGFTTLVTNCSRGEACATGAVQLVFGAIAAGVGAGYYWKFGSWKRDAQGVYHLYEPGHPEVADTIFQRSTYSTSVGFDVLKTVHTSKANEARIVYHHKDGSLRAGLYHFNNETQHHHFHASFATDKDPHNIDLLKREDVNGNTGFGAAFNDLDAGTWANVDHANNDEAYWISHTMDQMRNNDGDSFCMGFDDPDNGNEHVGALRVQPATGDNYGGVNFNPCGSDNFKKRRFSRSPALNPARQVSQLRQGLADFLRPRTGAEDSAHAEPDRRALSCVQTFCDVDQDCYRSDCRSYECGPNFTCELVPECGGRPSTC</sequence>
<keyword evidence="2" id="KW-1185">Reference proteome</keyword>